<proteinExistence type="predicted"/>
<keyword evidence="4" id="KW-0539">Nucleus</keyword>
<feature type="compositionally biased region" description="Basic and acidic residues" evidence="5">
    <location>
        <begin position="719"/>
        <end position="730"/>
    </location>
</feature>
<evidence type="ECO:0000259" key="6">
    <source>
        <dbReference type="PROSITE" id="PS50118"/>
    </source>
</evidence>
<feature type="region of interest" description="Disordered" evidence="5">
    <location>
        <begin position="327"/>
        <end position="494"/>
    </location>
</feature>
<name>A0AAJ0GQ63_9PEZI</name>
<feature type="compositionally biased region" description="Pro residues" evidence="5">
    <location>
        <begin position="60"/>
        <end position="74"/>
    </location>
</feature>
<evidence type="ECO:0000256" key="4">
    <source>
        <dbReference type="PROSITE-ProRule" id="PRU00267"/>
    </source>
</evidence>
<evidence type="ECO:0000256" key="1">
    <source>
        <dbReference type="ARBA" id="ARBA00023015"/>
    </source>
</evidence>
<feature type="region of interest" description="Disordered" evidence="5">
    <location>
        <begin position="703"/>
        <end position="764"/>
    </location>
</feature>
<dbReference type="SUPFAM" id="SSF47095">
    <property type="entry name" value="HMG-box"/>
    <property type="match status" value="1"/>
</dbReference>
<feature type="compositionally biased region" description="Polar residues" evidence="5">
    <location>
        <begin position="245"/>
        <end position="258"/>
    </location>
</feature>
<dbReference type="Proteomes" id="UP001273166">
    <property type="component" value="Unassembled WGS sequence"/>
</dbReference>
<evidence type="ECO:0000313" key="7">
    <source>
        <dbReference type="EMBL" id="KAK3304061.1"/>
    </source>
</evidence>
<feature type="compositionally biased region" description="Low complexity" evidence="5">
    <location>
        <begin position="703"/>
        <end position="714"/>
    </location>
</feature>
<reference evidence="7" key="2">
    <citation type="submission" date="2023-06" db="EMBL/GenBank/DDBJ databases">
        <authorList>
            <consortium name="Lawrence Berkeley National Laboratory"/>
            <person name="Mondo S.J."/>
            <person name="Hensen N."/>
            <person name="Bonometti L."/>
            <person name="Westerberg I."/>
            <person name="Brannstrom I.O."/>
            <person name="Guillou S."/>
            <person name="Cros-Aarteil S."/>
            <person name="Calhoun S."/>
            <person name="Haridas S."/>
            <person name="Kuo A."/>
            <person name="Pangilinan J."/>
            <person name="Riley R."/>
            <person name="Labutti K."/>
            <person name="Andreopoulos B."/>
            <person name="Lipzen A."/>
            <person name="Chen C."/>
            <person name="Yanf M."/>
            <person name="Daum C."/>
            <person name="Ng V."/>
            <person name="Clum A."/>
            <person name="Steindorff A."/>
            <person name="Ohm R."/>
            <person name="Martin F."/>
            <person name="Silar P."/>
            <person name="Natvig D."/>
            <person name="Lalanne C."/>
            <person name="Gautier V."/>
            <person name="Ament-Velasquez S.L."/>
            <person name="Kruys A."/>
            <person name="Hutchinson M.I."/>
            <person name="Powell A.J."/>
            <person name="Barry K."/>
            <person name="Miller A.N."/>
            <person name="Grigoriev I.V."/>
            <person name="Debuchy R."/>
            <person name="Gladieux P."/>
            <person name="Thoren M.H."/>
            <person name="Johannesson H."/>
        </authorList>
    </citation>
    <scope>NUCLEOTIDE SEQUENCE</scope>
    <source>
        <strain evidence="7">CBS 333.67</strain>
    </source>
</reference>
<feature type="compositionally biased region" description="Polar residues" evidence="5">
    <location>
        <begin position="732"/>
        <end position="741"/>
    </location>
</feature>
<feature type="region of interest" description="Disordered" evidence="5">
    <location>
        <begin position="192"/>
        <end position="304"/>
    </location>
</feature>
<keyword evidence="1" id="KW-0805">Transcription regulation</keyword>
<dbReference type="PROSITE" id="PS50118">
    <property type="entry name" value="HMG_BOX_2"/>
    <property type="match status" value="1"/>
</dbReference>
<dbReference type="PANTHER" id="PTHR10270:SF161">
    <property type="entry name" value="SEX-DETERMINING REGION Y PROTEIN"/>
    <property type="match status" value="1"/>
</dbReference>
<feature type="domain" description="HMG box" evidence="6">
    <location>
        <begin position="137"/>
        <end position="205"/>
    </location>
</feature>
<sequence>MTELVTTPSQPRNHHSALTGPPNSSAMATKRETGGVEPAVARQHESETSPTAPLSLSSGPRPPIPPPPPPPPSPGSGSRGSARRTTTKKRAASIDTEEANRSKIESLSLRTPTTASPRPAIDAGRDLICLCTPAPKVPRPRNAFILYRQHHQAQVVQQNPGLANPEISKIIGEQWRDEPEERKNQWKLLAEEEKQRHQRQYPDYRYQPRRGNKPGSSQSGRPSVAPGEDPHRCPKCGGRYIATPRTPSTPFMTPTAAKSGSSTPYGPPSGLHQTSESRSAMSRSSRSQHWGPSQPSGSGGLYNIHEDYESTVSPHEAKRRRYNSAGGYQSYHALPSPPPPFPPSNQHSTASYSHPHPHSRQQLSLRNQSMPPSAYPPPPSLPGPSSMLQRSSPGPSAAGPMPPPQRPMHAVPPQLQPHYPSGPLPYRGGAGGGGGPPSSDFDESLRLPPLQTSHLPTSPDNGSEPSTGGGGQHGGGAVGGGGGGGGGGATGLGIIHPTPTIPSYSSSSSSSYSSLGYGGVVTKRERDAVERAQARSVEAMVMSISFVSKLRVLERISPPLAAPDATGRGPVIAVEGPDARLVKAVARVVERALKAASAAEDGAWLVRCWEDESVRNGWRQQQQGELGSGDGGCGGEDVHMPDAVVAASRHGSQASIAASSASGVSSSSSCCSGINPFTAYLRTITEWHAKSAEIVKFVTGTPITTSSTVSTTPTQKRSITTDDDKTERESTALPTDPTTQRHPLPKHPVPASPPSGQNQKPKPKLPIAFLPSGFSLTLSDRFACAAPISDAYAPVDHWQWMATLWRGIVGPDLVVYVSPLAQAPYQSSVDEVSTGGGVMAGGGGGGAVEVRSAGLIVVKVPVPAPVSVSVVGPGSALDESGEVARSERVAVVVDEKMERRLGFEVVEWVRSAGWVNIVRGMDGQTAMEY</sequence>
<feature type="compositionally biased region" description="Pro residues" evidence="5">
    <location>
        <begin position="373"/>
        <end position="382"/>
    </location>
</feature>
<dbReference type="Pfam" id="PF00505">
    <property type="entry name" value="HMG_box"/>
    <property type="match status" value="1"/>
</dbReference>
<keyword evidence="3" id="KW-0804">Transcription</keyword>
<dbReference type="InterPro" id="IPR009071">
    <property type="entry name" value="HMG_box_dom"/>
</dbReference>
<feature type="compositionally biased region" description="Low complexity" evidence="5">
    <location>
        <begin position="259"/>
        <end position="287"/>
    </location>
</feature>
<keyword evidence="2 4" id="KW-0238">DNA-binding</keyword>
<feature type="DNA-binding region" description="HMG box" evidence="4">
    <location>
        <begin position="137"/>
        <end position="205"/>
    </location>
</feature>
<dbReference type="GO" id="GO:0001228">
    <property type="term" value="F:DNA-binding transcription activator activity, RNA polymerase II-specific"/>
    <property type="evidence" value="ECO:0007669"/>
    <property type="project" value="TreeGrafter"/>
</dbReference>
<feature type="region of interest" description="Disordered" evidence="5">
    <location>
        <begin position="619"/>
        <end position="639"/>
    </location>
</feature>
<evidence type="ECO:0000313" key="8">
    <source>
        <dbReference type="Proteomes" id="UP001273166"/>
    </source>
</evidence>
<dbReference type="GO" id="GO:0005634">
    <property type="term" value="C:nucleus"/>
    <property type="evidence" value="ECO:0007669"/>
    <property type="project" value="UniProtKB-UniRule"/>
</dbReference>
<organism evidence="7 8">
    <name type="scientific">Chaetomium strumarium</name>
    <dbReference type="NCBI Taxonomy" id="1170767"/>
    <lineage>
        <taxon>Eukaryota</taxon>
        <taxon>Fungi</taxon>
        <taxon>Dikarya</taxon>
        <taxon>Ascomycota</taxon>
        <taxon>Pezizomycotina</taxon>
        <taxon>Sordariomycetes</taxon>
        <taxon>Sordariomycetidae</taxon>
        <taxon>Sordariales</taxon>
        <taxon>Chaetomiaceae</taxon>
        <taxon>Chaetomium</taxon>
    </lineage>
</organism>
<protein>
    <recommendedName>
        <fullName evidence="6">HMG box domain-containing protein</fullName>
    </recommendedName>
</protein>
<dbReference type="FunFam" id="1.10.30.10:FF:000041">
    <property type="entry name" value="HMG box family protein"/>
    <property type="match status" value="1"/>
</dbReference>
<feature type="compositionally biased region" description="Low complexity" evidence="5">
    <location>
        <begin position="383"/>
        <end position="399"/>
    </location>
</feature>
<comment type="caution">
    <text evidence="7">The sequence shown here is derived from an EMBL/GenBank/DDBJ whole genome shotgun (WGS) entry which is preliminary data.</text>
</comment>
<dbReference type="CDD" id="cd01389">
    <property type="entry name" value="HMG-box_ROX1-like"/>
    <property type="match status" value="1"/>
</dbReference>
<evidence type="ECO:0000256" key="2">
    <source>
        <dbReference type="ARBA" id="ARBA00023125"/>
    </source>
</evidence>
<keyword evidence="8" id="KW-1185">Reference proteome</keyword>
<feature type="region of interest" description="Disordered" evidence="5">
    <location>
        <begin position="1"/>
        <end position="119"/>
    </location>
</feature>
<dbReference type="RefSeq" id="XP_062719841.1">
    <property type="nucleotide sequence ID" value="XM_062862911.1"/>
</dbReference>
<dbReference type="InterPro" id="IPR036910">
    <property type="entry name" value="HMG_box_dom_sf"/>
</dbReference>
<feature type="compositionally biased region" description="Gly residues" evidence="5">
    <location>
        <begin position="467"/>
        <end position="491"/>
    </location>
</feature>
<evidence type="ECO:0000256" key="3">
    <source>
        <dbReference type="ARBA" id="ARBA00023163"/>
    </source>
</evidence>
<dbReference type="Gene3D" id="1.10.30.10">
    <property type="entry name" value="High mobility group box domain"/>
    <property type="match status" value="1"/>
</dbReference>
<feature type="compositionally biased region" description="Polar residues" evidence="5">
    <location>
        <begin position="450"/>
        <end position="466"/>
    </location>
</feature>
<dbReference type="SMART" id="SM00398">
    <property type="entry name" value="HMG"/>
    <property type="match status" value="1"/>
</dbReference>
<dbReference type="AlphaFoldDB" id="A0AAJ0GQ63"/>
<dbReference type="GO" id="GO:0000122">
    <property type="term" value="P:negative regulation of transcription by RNA polymerase II"/>
    <property type="evidence" value="ECO:0007669"/>
    <property type="project" value="TreeGrafter"/>
</dbReference>
<reference evidence="7" key="1">
    <citation type="journal article" date="2023" name="Mol. Phylogenet. Evol.">
        <title>Genome-scale phylogeny and comparative genomics of the fungal order Sordariales.</title>
        <authorList>
            <person name="Hensen N."/>
            <person name="Bonometti L."/>
            <person name="Westerberg I."/>
            <person name="Brannstrom I.O."/>
            <person name="Guillou S."/>
            <person name="Cros-Aarteil S."/>
            <person name="Calhoun S."/>
            <person name="Haridas S."/>
            <person name="Kuo A."/>
            <person name="Mondo S."/>
            <person name="Pangilinan J."/>
            <person name="Riley R."/>
            <person name="LaButti K."/>
            <person name="Andreopoulos B."/>
            <person name="Lipzen A."/>
            <person name="Chen C."/>
            <person name="Yan M."/>
            <person name="Daum C."/>
            <person name="Ng V."/>
            <person name="Clum A."/>
            <person name="Steindorff A."/>
            <person name="Ohm R.A."/>
            <person name="Martin F."/>
            <person name="Silar P."/>
            <person name="Natvig D.O."/>
            <person name="Lalanne C."/>
            <person name="Gautier V."/>
            <person name="Ament-Velasquez S.L."/>
            <person name="Kruys A."/>
            <person name="Hutchinson M.I."/>
            <person name="Powell A.J."/>
            <person name="Barry K."/>
            <person name="Miller A.N."/>
            <person name="Grigoriev I.V."/>
            <person name="Debuchy R."/>
            <person name="Gladieux P."/>
            <person name="Hiltunen Thoren M."/>
            <person name="Johannesson H."/>
        </authorList>
    </citation>
    <scope>NUCLEOTIDE SEQUENCE</scope>
    <source>
        <strain evidence="7">CBS 333.67</strain>
    </source>
</reference>
<feature type="compositionally biased region" description="Basic residues" evidence="5">
    <location>
        <begin position="81"/>
        <end position="91"/>
    </location>
</feature>
<evidence type="ECO:0000256" key="5">
    <source>
        <dbReference type="SAM" id="MobiDB-lite"/>
    </source>
</evidence>
<feature type="compositionally biased region" description="Polar residues" evidence="5">
    <location>
        <begin position="1"/>
        <end position="11"/>
    </location>
</feature>
<dbReference type="EMBL" id="JAUDZG010000005">
    <property type="protein sequence ID" value="KAK3304061.1"/>
    <property type="molecule type" value="Genomic_DNA"/>
</dbReference>
<dbReference type="GO" id="GO:0000978">
    <property type="term" value="F:RNA polymerase II cis-regulatory region sequence-specific DNA binding"/>
    <property type="evidence" value="ECO:0007669"/>
    <property type="project" value="TreeGrafter"/>
</dbReference>
<dbReference type="GO" id="GO:0030154">
    <property type="term" value="P:cell differentiation"/>
    <property type="evidence" value="ECO:0007669"/>
    <property type="project" value="TreeGrafter"/>
</dbReference>
<gene>
    <name evidence="7" type="ORF">B0T15DRAFT_228473</name>
</gene>
<feature type="compositionally biased region" description="Gly residues" evidence="5">
    <location>
        <begin position="626"/>
        <end position="635"/>
    </location>
</feature>
<dbReference type="InterPro" id="IPR050140">
    <property type="entry name" value="SRY-related_HMG-box_TF-like"/>
</dbReference>
<dbReference type="GeneID" id="87881740"/>
<dbReference type="PANTHER" id="PTHR10270">
    <property type="entry name" value="SOX TRANSCRIPTION FACTOR"/>
    <property type="match status" value="1"/>
</dbReference>
<accession>A0AAJ0GQ63</accession>